<dbReference type="PRINTS" id="PR00081">
    <property type="entry name" value="GDHRDH"/>
</dbReference>
<evidence type="ECO:0000256" key="1">
    <source>
        <dbReference type="ARBA" id="ARBA00006484"/>
    </source>
</evidence>
<proteinExistence type="inferred from homology"/>
<protein>
    <submittedName>
        <fullName evidence="5">NAD(P)-binding protein</fullName>
    </submittedName>
</protein>
<comment type="similarity">
    <text evidence="1 4">Belongs to the short-chain dehydrogenases/reductases (SDR) family.</text>
</comment>
<dbReference type="InterPro" id="IPR020904">
    <property type="entry name" value="Sc_DH/Rdtase_CS"/>
</dbReference>
<dbReference type="GO" id="GO:0016491">
    <property type="term" value="F:oxidoreductase activity"/>
    <property type="evidence" value="ECO:0007669"/>
    <property type="project" value="UniProtKB-KW"/>
</dbReference>
<sequence length="327" mass="35012">MTRWNFSSTGNEVVEAFKDRVKGKTIVITGPGVGGIGAETALSLAAGLPSTLLLAGRTESKITPLITTIRSQYPSITTTFIPLDLASQASVRAAAASINSQVDKIDILINNGAIMACPYEKSVDGIEIQFATNYVGHFLLTNLLVGKLLLGGGVEGVRVVNVSSSAHRSGVIQWDDVNFQNGRVYNPWEAYGQSKSALILFSHALASRLKKHGGFSFSLNPGSITSGLQVHLNTEDKALLADGIARAAAAEKALGREWKMPSKKTMQQGCSTTLVAALDPSIEGDSGAYLDDGDVAVNRPPEYLSFPENEERLWKLSEDLVGEKFDW</sequence>
<keyword evidence="6" id="KW-1185">Reference proteome</keyword>
<dbReference type="Gene3D" id="3.40.50.720">
    <property type="entry name" value="NAD(P)-binding Rossmann-like Domain"/>
    <property type="match status" value="1"/>
</dbReference>
<dbReference type="SUPFAM" id="SSF51735">
    <property type="entry name" value="NAD(P)-binding Rossmann-fold domains"/>
    <property type="match status" value="1"/>
</dbReference>
<dbReference type="PANTHER" id="PTHR24320">
    <property type="entry name" value="RETINOL DEHYDROGENASE"/>
    <property type="match status" value="1"/>
</dbReference>
<evidence type="ECO:0000256" key="4">
    <source>
        <dbReference type="RuleBase" id="RU000363"/>
    </source>
</evidence>
<dbReference type="PROSITE" id="PS00061">
    <property type="entry name" value="ADH_SHORT"/>
    <property type="match status" value="1"/>
</dbReference>
<organism evidence="5 6">
    <name type="scientific">Hyaloscypha variabilis (strain UAMH 11265 / GT02V1 / F)</name>
    <name type="common">Meliniomyces variabilis</name>
    <dbReference type="NCBI Taxonomy" id="1149755"/>
    <lineage>
        <taxon>Eukaryota</taxon>
        <taxon>Fungi</taxon>
        <taxon>Dikarya</taxon>
        <taxon>Ascomycota</taxon>
        <taxon>Pezizomycotina</taxon>
        <taxon>Leotiomycetes</taxon>
        <taxon>Helotiales</taxon>
        <taxon>Hyaloscyphaceae</taxon>
        <taxon>Hyaloscypha</taxon>
        <taxon>Hyaloscypha variabilis</taxon>
    </lineage>
</organism>
<keyword evidence="2" id="KW-0521">NADP</keyword>
<evidence type="ECO:0000256" key="2">
    <source>
        <dbReference type="ARBA" id="ARBA00022857"/>
    </source>
</evidence>
<dbReference type="InterPro" id="IPR036291">
    <property type="entry name" value="NAD(P)-bd_dom_sf"/>
</dbReference>
<evidence type="ECO:0000313" key="6">
    <source>
        <dbReference type="Proteomes" id="UP000235786"/>
    </source>
</evidence>
<accession>A0A2J6RUK0</accession>
<gene>
    <name evidence="5" type="ORF">L207DRAFT_510448</name>
</gene>
<dbReference type="OrthoDB" id="191139at2759"/>
<dbReference type="PRINTS" id="PR00080">
    <property type="entry name" value="SDRFAMILY"/>
</dbReference>
<dbReference type="AlphaFoldDB" id="A0A2J6RUK0"/>
<dbReference type="STRING" id="1149755.A0A2J6RUK0"/>
<dbReference type="Proteomes" id="UP000235786">
    <property type="component" value="Unassembled WGS sequence"/>
</dbReference>
<dbReference type="EMBL" id="KZ613943">
    <property type="protein sequence ID" value="PMD42199.1"/>
    <property type="molecule type" value="Genomic_DNA"/>
</dbReference>
<dbReference type="InterPro" id="IPR002347">
    <property type="entry name" value="SDR_fam"/>
</dbReference>
<evidence type="ECO:0000256" key="3">
    <source>
        <dbReference type="ARBA" id="ARBA00023002"/>
    </source>
</evidence>
<dbReference type="Pfam" id="PF00106">
    <property type="entry name" value="adh_short"/>
    <property type="match status" value="1"/>
</dbReference>
<reference evidence="5 6" key="1">
    <citation type="submission" date="2016-04" db="EMBL/GenBank/DDBJ databases">
        <title>A degradative enzymes factory behind the ericoid mycorrhizal symbiosis.</title>
        <authorList>
            <consortium name="DOE Joint Genome Institute"/>
            <person name="Martino E."/>
            <person name="Morin E."/>
            <person name="Grelet G."/>
            <person name="Kuo A."/>
            <person name="Kohler A."/>
            <person name="Daghino S."/>
            <person name="Barry K."/>
            <person name="Choi C."/>
            <person name="Cichocki N."/>
            <person name="Clum A."/>
            <person name="Copeland A."/>
            <person name="Hainaut M."/>
            <person name="Haridas S."/>
            <person name="Labutti K."/>
            <person name="Lindquist E."/>
            <person name="Lipzen A."/>
            <person name="Khouja H.-R."/>
            <person name="Murat C."/>
            <person name="Ohm R."/>
            <person name="Olson A."/>
            <person name="Spatafora J."/>
            <person name="Veneault-Fourrey C."/>
            <person name="Henrissat B."/>
            <person name="Grigoriev I."/>
            <person name="Martin F."/>
            <person name="Perotto S."/>
        </authorList>
    </citation>
    <scope>NUCLEOTIDE SEQUENCE [LARGE SCALE GENOMIC DNA]</scope>
    <source>
        <strain evidence="5 6">F</strain>
    </source>
</reference>
<evidence type="ECO:0000313" key="5">
    <source>
        <dbReference type="EMBL" id="PMD42199.1"/>
    </source>
</evidence>
<keyword evidence="3" id="KW-0560">Oxidoreductase</keyword>
<name>A0A2J6RUK0_HYAVF</name>
<dbReference type="PANTHER" id="PTHR24320:SF283">
    <property type="entry name" value="RETINOL DEHYDROGENASE 11"/>
    <property type="match status" value="1"/>
</dbReference>